<evidence type="ECO:0000313" key="11">
    <source>
        <dbReference type="Proteomes" id="UP000515237"/>
    </source>
</evidence>
<evidence type="ECO:0000256" key="8">
    <source>
        <dbReference type="SAM" id="SignalP"/>
    </source>
</evidence>
<sequence length="1103" mass="120972">MKVKLLCRLLLLELGLFLSQIMYAQSPGVSGRVISEEDNQPLIGVTVVVKNKNQGVQTDLNGRFSVPAVVGDVLVFSYTGYEGQEVAIKSANESLTITLKPSTKLLNELVVVGYGKQSRETLTNSVAKLDAEVLSNAPRANIGSALQGSVSGVQVTNSTGQPGAAPAILLRGGASINNPGAPLVIVDGVIRSLNDIATEDIASMELLKDAASTAIYGARANNGVILITTKQGKAGTAQISYKFTGGYNQNRQGYTYLGARDYIYYTRLGYLNANRTLAQVNASRGLGLLTDPANLAAFDIQKLNGNNLGLLTEGWEVMADPYNPATDSIIFKDHKGEIEDLVFRNTYTRNHYISANGGNDKGKYFASFDYFNEDGIIVGSNYRRYSGVLNGSYKIRPNIEVNTGVSLSTSSQIGVLAGEANAIYRSLAIWPTFNPWLDAAKIQPNPGNSVSDGNPLYWLSRNERSNEINRITANAGVNWEILPGFYFKGTGNAYLFETLNQSFQKATQTYANIFANPPSYSNTSRNSTNSFSRDFQQQFNGMFNYVRTFGAKHNVDAMLAAEYFGVRSNALQVLGQNAPTDDIPTANASTVFAPGINNNFSNTSEYRIISTFGRFNYDFEQRYLFTAVFRQDAVSSLAQDNRVGFFPGMSAGWNIHRESFFEELGLEKYVSTLKPRVSYGENGNVAGLGRYEVQGVYGLEGNYNGNAGFLSTEFPNPGLRWEKSKTINVGADLGFLENRISLLFDFFDRRTSDLLTNLTLPSYVGFNSVRTNLGTYQNKGYEFSVTADVLRTRSGVKLSVGANASYIKNKILQLPFNGNERNRQGGIQVYDPEVGEVVWVGGLQEGGRLGDIYGFRQVSIFKNDEEVAAIAGSRTDAIARITGPNLPAGPNGRITPGDVNWEDVDKNNIIDSRDQVYLGNIFPKWTGGFSATLSYKNFSLYSRFDFALGHTIYNDLVSRTLGNYQGTFNYIDWIKNAWSPTNTETDIPKVYFADQVAGSKQNYTRANNAGVVLNGNNSRFYEKGDYLASREVTLSYDVAKSILARAKVISQARLYMSLNNLFYITNFIGHSPEPPTTNGTISGIYVGTYPTPRSAVLGVQVTF</sequence>
<protein>
    <submittedName>
        <fullName evidence="10">TonB-dependent receptor</fullName>
    </submittedName>
</protein>
<reference evidence="10 11" key="1">
    <citation type="journal article" date="2018" name="Int. J. Syst. Evol. Microbiol.">
        <title>Adhaeribacter swui sp. nov., isolated from wet mud.</title>
        <authorList>
            <person name="Kim D.U."/>
            <person name="Kim K.W."/>
            <person name="Kang M.S."/>
            <person name="Kim J.Y."/>
            <person name="Jang J.H."/>
            <person name="Kim M.K."/>
        </authorList>
    </citation>
    <scope>NUCLEOTIDE SEQUENCE [LARGE SCALE GENOMIC DNA]</scope>
    <source>
        <strain evidence="10 11">KCTC 52873</strain>
    </source>
</reference>
<dbReference type="EMBL" id="CP055156">
    <property type="protein sequence ID" value="QNF32289.1"/>
    <property type="molecule type" value="Genomic_DNA"/>
</dbReference>
<keyword evidence="11" id="KW-1185">Reference proteome</keyword>
<dbReference type="RefSeq" id="WP_185273069.1">
    <property type="nucleotide sequence ID" value="NZ_CP055156.1"/>
</dbReference>
<dbReference type="SUPFAM" id="SSF49464">
    <property type="entry name" value="Carboxypeptidase regulatory domain-like"/>
    <property type="match status" value="1"/>
</dbReference>
<comment type="similarity">
    <text evidence="7">Belongs to the TonB-dependent receptor family.</text>
</comment>
<keyword evidence="4 7" id="KW-0812">Transmembrane</keyword>
<keyword evidence="10" id="KW-0675">Receptor</keyword>
<dbReference type="NCBIfam" id="TIGR04056">
    <property type="entry name" value="OMP_RagA_SusC"/>
    <property type="match status" value="1"/>
</dbReference>
<dbReference type="KEGG" id="aswu:HUW51_05930"/>
<dbReference type="InterPro" id="IPR039426">
    <property type="entry name" value="TonB-dep_rcpt-like"/>
</dbReference>
<dbReference type="Proteomes" id="UP000515237">
    <property type="component" value="Chromosome"/>
</dbReference>
<dbReference type="InterPro" id="IPR023996">
    <property type="entry name" value="TonB-dep_OMP_SusC/RagA"/>
</dbReference>
<dbReference type="Gene3D" id="2.40.170.20">
    <property type="entry name" value="TonB-dependent receptor, beta-barrel domain"/>
    <property type="match status" value="1"/>
</dbReference>
<evidence type="ECO:0000256" key="2">
    <source>
        <dbReference type="ARBA" id="ARBA00022448"/>
    </source>
</evidence>
<proteinExistence type="inferred from homology"/>
<evidence type="ECO:0000256" key="4">
    <source>
        <dbReference type="ARBA" id="ARBA00022692"/>
    </source>
</evidence>
<dbReference type="InterPro" id="IPR023997">
    <property type="entry name" value="TonB-dep_OMP_SusC/RagA_CS"/>
</dbReference>
<accession>A0A7G7G555</accession>
<keyword evidence="3 7" id="KW-1134">Transmembrane beta strand</keyword>
<dbReference type="GO" id="GO:0009279">
    <property type="term" value="C:cell outer membrane"/>
    <property type="evidence" value="ECO:0007669"/>
    <property type="project" value="UniProtKB-SubCell"/>
</dbReference>
<dbReference type="InterPro" id="IPR036942">
    <property type="entry name" value="Beta-barrel_TonB_sf"/>
</dbReference>
<comment type="subcellular location">
    <subcellularLocation>
        <location evidence="1 7">Cell outer membrane</location>
        <topology evidence="1 7">Multi-pass membrane protein</topology>
    </subcellularLocation>
</comment>
<dbReference type="NCBIfam" id="TIGR04057">
    <property type="entry name" value="SusC_RagA_signa"/>
    <property type="match status" value="1"/>
</dbReference>
<feature type="chain" id="PRO_5028871032" evidence="8">
    <location>
        <begin position="25"/>
        <end position="1103"/>
    </location>
</feature>
<dbReference type="PROSITE" id="PS52016">
    <property type="entry name" value="TONB_DEPENDENT_REC_3"/>
    <property type="match status" value="1"/>
</dbReference>
<dbReference type="Pfam" id="PF13715">
    <property type="entry name" value="CarbopepD_reg_2"/>
    <property type="match status" value="1"/>
</dbReference>
<dbReference type="SUPFAM" id="SSF56935">
    <property type="entry name" value="Porins"/>
    <property type="match status" value="1"/>
</dbReference>
<evidence type="ECO:0000256" key="1">
    <source>
        <dbReference type="ARBA" id="ARBA00004571"/>
    </source>
</evidence>
<gene>
    <name evidence="10" type="ORF">HUW51_05930</name>
</gene>
<evidence type="ECO:0000256" key="6">
    <source>
        <dbReference type="ARBA" id="ARBA00023237"/>
    </source>
</evidence>
<organism evidence="10 11">
    <name type="scientific">Adhaeribacter swui</name>
    <dbReference type="NCBI Taxonomy" id="2086471"/>
    <lineage>
        <taxon>Bacteria</taxon>
        <taxon>Pseudomonadati</taxon>
        <taxon>Bacteroidota</taxon>
        <taxon>Cytophagia</taxon>
        <taxon>Cytophagales</taxon>
        <taxon>Hymenobacteraceae</taxon>
        <taxon>Adhaeribacter</taxon>
    </lineage>
</organism>
<evidence type="ECO:0000313" key="10">
    <source>
        <dbReference type="EMBL" id="QNF32289.1"/>
    </source>
</evidence>
<evidence type="ECO:0000256" key="5">
    <source>
        <dbReference type="ARBA" id="ARBA00023136"/>
    </source>
</evidence>
<keyword evidence="8" id="KW-0732">Signal</keyword>
<dbReference type="InterPro" id="IPR037066">
    <property type="entry name" value="Plug_dom_sf"/>
</dbReference>
<dbReference type="InterPro" id="IPR012910">
    <property type="entry name" value="Plug_dom"/>
</dbReference>
<dbReference type="AlphaFoldDB" id="A0A7G7G555"/>
<name>A0A7G7G555_9BACT</name>
<keyword evidence="6 7" id="KW-0998">Cell outer membrane</keyword>
<dbReference type="Gene3D" id="2.170.130.10">
    <property type="entry name" value="TonB-dependent receptor, plug domain"/>
    <property type="match status" value="1"/>
</dbReference>
<dbReference type="InterPro" id="IPR008969">
    <property type="entry name" value="CarboxyPept-like_regulatory"/>
</dbReference>
<dbReference type="Gene3D" id="2.60.40.1120">
    <property type="entry name" value="Carboxypeptidase-like, regulatory domain"/>
    <property type="match status" value="1"/>
</dbReference>
<feature type="domain" description="TonB-dependent receptor plug" evidence="9">
    <location>
        <begin position="120"/>
        <end position="224"/>
    </location>
</feature>
<keyword evidence="5 7" id="KW-0472">Membrane</keyword>
<evidence type="ECO:0000259" key="9">
    <source>
        <dbReference type="Pfam" id="PF07715"/>
    </source>
</evidence>
<evidence type="ECO:0000256" key="7">
    <source>
        <dbReference type="PROSITE-ProRule" id="PRU01360"/>
    </source>
</evidence>
<feature type="signal peptide" evidence="8">
    <location>
        <begin position="1"/>
        <end position="24"/>
    </location>
</feature>
<evidence type="ECO:0000256" key="3">
    <source>
        <dbReference type="ARBA" id="ARBA00022452"/>
    </source>
</evidence>
<keyword evidence="2 7" id="KW-0813">Transport</keyword>
<dbReference type="Pfam" id="PF07715">
    <property type="entry name" value="Plug"/>
    <property type="match status" value="1"/>
</dbReference>